<dbReference type="GO" id="GO:0016788">
    <property type="term" value="F:hydrolase activity, acting on ester bonds"/>
    <property type="evidence" value="ECO:0007669"/>
    <property type="project" value="InterPro"/>
</dbReference>
<evidence type="ECO:0000256" key="4">
    <source>
        <dbReference type="PIRSR" id="PIRSR005902-1"/>
    </source>
</evidence>
<dbReference type="PROSITE" id="PS01090">
    <property type="entry name" value="TATD_2"/>
    <property type="match status" value="1"/>
</dbReference>
<protein>
    <submittedName>
        <fullName evidence="5">Putative deoxyribonuclease YjjV</fullName>
    </submittedName>
</protein>
<comment type="similarity">
    <text evidence="1">Belongs to the metallo-dependent hydrolases superfamily. TatD-type hydrolase family.</text>
</comment>
<dbReference type="CDD" id="cd01310">
    <property type="entry name" value="TatD_DNAse"/>
    <property type="match status" value="1"/>
</dbReference>
<proteinExistence type="inferred from homology"/>
<keyword evidence="6" id="KW-1185">Reference proteome</keyword>
<dbReference type="STRING" id="869213.GCA_000517085_01625"/>
<dbReference type="InterPro" id="IPR015991">
    <property type="entry name" value="TatD/YcfH-like"/>
</dbReference>
<reference evidence="5 6" key="1">
    <citation type="journal article" date="2014" name="Genome Announc.">
        <title>Draft Genome Sequence of Cytophaga fermentans JCM 21142T, a Facultative Anaerobe Isolated from Marine Mud.</title>
        <authorList>
            <person name="Starns D."/>
            <person name="Oshima K."/>
            <person name="Suda W."/>
            <person name="Iino T."/>
            <person name="Yuki M."/>
            <person name="Inoue J."/>
            <person name="Kitamura K."/>
            <person name="Iida T."/>
            <person name="Darby A."/>
            <person name="Hattori M."/>
            <person name="Ohkuma M."/>
        </authorList>
    </citation>
    <scope>NUCLEOTIDE SEQUENCE [LARGE SCALE GENOMIC DNA]</scope>
    <source>
        <strain evidence="5 6">JCM 21142</strain>
    </source>
</reference>
<gene>
    <name evidence="5" type="ORF">JCM21142_72863</name>
</gene>
<dbReference type="RefSeq" id="WP_027471404.1">
    <property type="nucleotide sequence ID" value="NZ_BAMD01000039.1"/>
</dbReference>
<dbReference type="GO" id="GO:0046872">
    <property type="term" value="F:metal ion binding"/>
    <property type="evidence" value="ECO:0007669"/>
    <property type="project" value="UniProtKB-KW"/>
</dbReference>
<dbReference type="PIRSF" id="PIRSF005902">
    <property type="entry name" value="DNase_TatD"/>
    <property type="match status" value="1"/>
</dbReference>
<dbReference type="PANTHER" id="PTHR46124:SF4">
    <property type="entry name" value="HYDROLASE TATD"/>
    <property type="match status" value="1"/>
</dbReference>
<dbReference type="eggNOG" id="COG0084">
    <property type="taxonomic scope" value="Bacteria"/>
</dbReference>
<feature type="binding site" evidence="4">
    <location>
        <position position="7"/>
    </location>
    <ligand>
        <name>a divalent metal cation</name>
        <dbReference type="ChEBI" id="CHEBI:60240"/>
        <label>1</label>
    </ligand>
</feature>
<dbReference type="Gene3D" id="3.20.20.140">
    <property type="entry name" value="Metal-dependent hydrolases"/>
    <property type="match status" value="1"/>
</dbReference>
<organism evidence="5 6">
    <name type="scientific">Saccharicrinis fermentans DSM 9555 = JCM 21142</name>
    <dbReference type="NCBI Taxonomy" id="869213"/>
    <lineage>
        <taxon>Bacteria</taxon>
        <taxon>Pseudomonadati</taxon>
        <taxon>Bacteroidota</taxon>
        <taxon>Bacteroidia</taxon>
        <taxon>Marinilabiliales</taxon>
        <taxon>Marinilabiliaceae</taxon>
        <taxon>Saccharicrinis</taxon>
    </lineage>
</organism>
<evidence type="ECO:0000256" key="1">
    <source>
        <dbReference type="ARBA" id="ARBA00009275"/>
    </source>
</evidence>
<dbReference type="InterPro" id="IPR018228">
    <property type="entry name" value="DNase_TatD-rel_CS"/>
</dbReference>
<dbReference type="EMBL" id="BAMD01000039">
    <property type="protein sequence ID" value="GAF04166.1"/>
    <property type="molecule type" value="Genomic_DNA"/>
</dbReference>
<dbReference type="OrthoDB" id="9810005at2"/>
<accession>W7YI53</accession>
<feature type="binding site" evidence="4">
    <location>
        <position position="205"/>
    </location>
    <ligand>
        <name>a divalent metal cation</name>
        <dbReference type="ChEBI" id="CHEBI:60240"/>
        <label>1</label>
    </ligand>
</feature>
<dbReference type="SUPFAM" id="SSF51556">
    <property type="entry name" value="Metallo-dependent hydrolases"/>
    <property type="match status" value="1"/>
</dbReference>
<evidence type="ECO:0000313" key="5">
    <source>
        <dbReference type="EMBL" id="GAF04166.1"/>
    </source>
</evidence>
<sequence>MSVIDTHSHIYSEQFDEDRDEMIQRAFAAGVEYILMPNVDLDSIEPMLHIQDKYPDKCLSMMGLHPTSVGSEFMQQLAAMEAWFQKRKFCAVGEIGIDLYWDKTYIAEQVAALKIQIGWAKKYHLPVVLHVREAFDTIFEVLDSVSLDGVWGVCHSFTGNLEQARKFLSYGCFKLGINGVLTFKNSGLGDVVKQLSLDDLVLETDAPYLTPVPYRGKRNEPLYVQHVKNKVAELFATTEEEVDRITSQNARRLFAL</sequence>
<dbReference type="FunFam" id="3.20.20.140:FF:000005">
    <property type="entry name" value="TatD family hydrolase"/>
    <property type="match status" value="1"/>
</dbReference>
<name>W7YI53_9BACT</name>
<dbReference type="PROSITE" id="PS01091">
    <property type="entry name" value="TATD_3"/>
    <property type="match status" value="1"/>
</dbReference>
<dbReference type="Pfam" id="PF01026">
    <property type="entry name" value="TatD_DNase"/>
    <property type="match status" value="1"/>
</dbReference>
<feature type="binding site" evidence="4">
    <location>
        <position position="130"/>
    </location>
    <ligand>
        <name>a divalent metal cation</name>
        <dbReference type="ChEBI" id="CHEBI:60240"/>
        <label>2</label>
    </ligand>
</feature>
<keyword evidence="3" id="KW-0378">Hydrolase</keyword>
<dbReference type="InterPro" id="IPR001130">
    <property type="entry name" value="TatD-like"/>
</dbReference>
<dbReference type="InterPro" id="IPR032466">
    <property type="entry name" value="Metal_Hydrolase"/>
</dbReference>
<dbReference type="GO" id="GO:0004536">
    <property type="term" value="F:DNA nuclease activity"/>
    <property type="evidence" value="ECO:0007669"/>
    <property type="project" value="InterPro"/>
</dbReference>
<dbReference type="Proteomes" id="UP000019402">
    <property type="component" value="Unassembled WGS sequence"/>
</dbReference>
<feature type="binding site" evidence="4">
    <location>
        <position position="94"/>
    </location>
    <ligand>
        <name>a divalent metal cation</name>
        <dbReference type="ChEBI" id="CHEBI:60240"/>
        <label>1</label>
    </ligand>
</feature>
<evidence type="ECO:0000313" key="6">
    <source>
        <dbReference type="Proteomes" id="UP000019402"/>
    </source>
</evidence>
<keyword evidence="2 4" id="KW-0479">Metal-binding</keyword>
<evidence type="ECO:0000256" key="3">
    <source>
        <dbReference type="ARBA" id="ARBA00022801"/>
    </source>
</evidence>
<dbReference type="PANTHER" id="PTHR46124">
    <property type="entry name" value="D-AMINOACYL-TRNA DEACYLASE"/>
    <property type="match status" value="1"/>
</dbReference>
<evidence type="ECO:0000256" key="2">
    <source>
        <dbReference type="ARBA" id="ARBA00022723"/>
    </source>
</evidence>
<dbReference type="GO" id="GO:0005829">
    <property type="term" value="C:cytosol"/>
    <property type="evidence" value="ECO:0007669"/>
    <property type="project" value="TreeGrafter"/>
</dbReference>
<comment type="caution">
    <text evidence="5">The sequence shown here is derived from an EMBL/GenBank/DDBJ whole genome shotgun (WGS) entry which is preliminary data.</text>
</comment>
<feature type="binding site" evidence="4">
    <location>
        <position position="155"/>
    </location>
    <ligand>
        <name>a divalent metal cation</name>
        <dbReference type="ChEBI" id="CHEBI:60240"/>
        <label>2</label>
    </ligand>
</feature>
<dbReference type="AlphaFoldDB" id="W7YI53"/>
<dbReference type="NCBIfam" id="TIGR00010">
    <property type="entry name" value="YchF/TatD family DNA exonuclease"/>
    <property type="match status" value="1"/>
</dbReference>
<feature type="binding site" evidence="4">
    <location>
        <position position="9"/>
    </location>
    <ligand>
        <name>a divalent metal cation</name>
        <dbReference type="ChEBI" id="CHEBI:60240"/>
        <label>1</label>
    </ligand>
</feature>